<dbReference type="eggNOG" id="KOG4157">
    <property type="taxonomic scope" value="Eukaryota"/>
</dbReference>
<dbReference type="EMBL" id="BABT02000063">
    <property type="protein sequence ID" value="GAA95774.1"/>
    <property type="molecule type" value="Genomic_DNA"/>
</dbReference>
<dbReference type="InParanoid" id="G7DYW4"/>
<feature type="signal peptide" evidence="2">
    <location>
        <begin position="1"/>
        <end position="16"/>
    </location>
</feature>
<dbReference type="InterPro" id="IPR018535">
    <property type="entry name" value="DUF1996"/>
</dbReference>
<dbReference type="Pfam" id="PF09362">
    <property type="entry name" value="DUF1996"/>
    <property type="match status" value="1"/>
</dbReference>
<protein>
    <recommendedName>
        <fullName evidence="3">WSC domain-containing protein</fullName>
    </recommendedName>
</protein>
<keyword evidence="2" id="KW-0732">Signal</keyword>
<gene>
    <name evidence="4" type="primary">Mo02431</name>
    <name evidence="4" type="ORF">E5Q_02431</name>
</gene>
<comment type="caution">
    <text evidence="4">The sequence shown here is derived from an EMBL/GenBank/DDBJ whole genome shotgun (WGS) entry which is preliminary data.</text>
</comment>
<dbReference type="PANTHER" id="PTHR43662:SF3">
    <property type="entry name" value="DOMAIN PROTEIN, PUTATIVE (AFU_ORTHOLOGUE AFUA_6G11970)-RELATED"/>
    <property type="match status" value="1"/>
</dbReference>
<feature type="domain" description="WSC" evidence="3">
    <location>
        <begin position="368"/>
        <end position="461"/>
    </location>
</feature>
<evidence type="ECO:0000313" key="4">
    <source>
        <dbReference type="EMBL" id="GAA95774.1"/>
    </source>
</evidence>
<evidence type="ECO:0000313" key="5">
    <source>
        <dbReference type="Proteomes" id="UP000009131"/>
    </source>
</evidence>
<dbReference type="Proteomes" id="UP000009131">
    <property type="component" value="Unassembled WGS sequence"/>
</dbReference>
<dbReference type="STRING" id="764103.G7DYW4"/>
<accession>G7DYW4</accession>
<dbReference type="InterPro" id="IPR002889">
    <property type="entry name" value="WSC_carb-bd"/>
</dbReference>
<proteinExistence type="predicted"/>
<dbReference type="OrthoDB" id="74764at2759"/>
<feature type="domain" description="WSC" evidence="3">
    <location>
        <begin position="475"/>
        <end position="576"/>
    </location>
</feature>
<organism evidence="4 5">
    <name type="scientific">Mixia osmundae (strain CBS 9802 / IAM 14324 / JCM 22182 / KY 12970)</name>
    <dbReference type="NCBI Taxonomy" id="764103"/>
    <lineage>
        <taxon>Eukaryota</taxon>
        <taxon>Fungi</taxon>
        <taxon>Dikarya</taxon>
        <taxon>Basidiomycota</taxon>
        <taxon>Pucciniomycotina</taxon>
        <taxon>Mixiomycetes</taxon>
        <taxon>Mixiales</taxon>
        <taxon>Mixiaceae</taxon>
        <taxon>Mixia</taxon>
    </lineage>
</organism>
<dbReference type="HOGENOM" id="CLU_014722_3_1_1"/>
<evidence type="ECO:0000259" key="3">
    <source>
        <dbReference type="PROSITE" id="PS51212"/>
    </source>
</evidence>
<sequence>MYLLLATLLLTTSTHAFWRMPCNNLLVERADPIVSPGKVASHVHTIQGGSNFGLSANFGSLRQSKCTSCLVTQDMSNYWVPSLYFQFANGTFQDVPQVGGMLVYYLQRRANDSEQLFAFPDGFSMVAGTPSLRSYADTLEQRAISFVCLAYTAGKSYPQTSFIPPYDCPDGLRAQVFFPSCWDGINANSSDHKSHMAYPDGMDNGACPSTHPVRLVSLFYETTFSVTAFTSLRTQARNATQPFVFSTGDVTGYGFHGDFLNGWDKTVLQTAVSNCNASSGVIEECSAFKFNDPNAKCHHSPDVNEVVTGQLTALPGCNPVTSGPAPATSCTDPKPPSTFNGVGYTGGVPPTGANVTANQPSVVASASGFKYIGCGMDGVNGRSLPNQLISDQSGSMTIEKCMAAAASSSYRYAGVEYARECWAGNVTQPAQAPEGDCSFTCTGNSLEYCGAGNRLTLYNSTQWTQGVFTNPGPAGTTFVGCYTDNTAQRTFSTSATVSGAMTVAKCVAACSSASSANMYAGVEYAGQCYCDSTVRNAATVATPSSDPISAGCNMLCSGNSTEYCGGANRLNVYKLPSRASVVSAPASSTTTTAKASTSVSTSAKLSTITNASTSSKGKKKRSKSKKSKKSKKIARRKSDNTASYAQVNTPSVRCVKALVARTSQMYESNAT</sequence>
<dbReference type="PROSITE" id="PS51212">
    <property type="entry name" value="WSC"/>
    <property type="match status" value="2"/>
</dbReference>
<dbReference type="PANTHER" id="PTHR43662">
    <property type="match status" value="1"/>
</dbReference>
<evidence type="ECO:0000256" key="2">
    <source>
        <dbReference type="SAM" id="SignalP"/>
    </source>
</evidence>
<dbReference type="Pfam" id="PF01822">
    <property type="entry name" value="WSC"/>
    <property type="match status" value="2"/>
</dbReference>
<name>G7DYW4_MIXOS</name>
<keyword evidence="5" id="KW-1185">Reference proteome</keyword>
<feature type="region of interest" description="Disordered" evidence="1">
    <location>
        <begin position="609"/>
        <end position="646"/>
    </location>
</feature>
<feature type="compositionally biased region" description="Basic residues" evidence="1">
    <location>
        <begin position="616"/>
        <end position="635"/>
    </location>
</feature>
<dbReference type="AlphaFoldDB" id="G7DYW4"/>
<reference evidence="4 5" key="2">
    <citation type="journal article" date="2012" name="Open Biol.">
        <title>Characteristics of nucleosomes and linker DNA regions on the genome of the basidiomycete Mixia osmundae revealed by mono- and dinucleosome mapping.</title>
        <authorList>
            <person name="Nishida H."/>
            <person name="Kondo S."/>
            <person name="Matsumoto T."/>
            <person name="Suzuki Y."/>
            <person name="Yoshikawa H."/>
            <person name="Taylor T.D."/>
            <person name="Sugiyama J."/>
        </authorList>
    </citation>
    <scope>NUCLEOTIDE SEQUENCE [LARGE SCALE GENOMIC DNA]</scope>
    <source>
        <strain evidence="5">CBS 9802 / IAM 14324 / JCM 22182 / KY 12970</strain>
    </source>
</reference>
<evidence type="ECO:0000256" key="1">
    <source>
        <dbReference type="SAM" id="MobiDB-lite"/>
    </source>
</evidence>
<feature type="chain" id="PRO_5003492266" description="WSC domain-containing protein" evidence="2">
    <location>
        <begin position="17"/>
        <end position="671"/>
    </location>
</feature>
<dbReference type="SMART" id="SM00321">
    <property type="entry name" value="WSC"/>
    <property type="match status" value="2"/>
</dbReference>
<reference evidence="4 5" key="1">
    <citation type="journal article" date="2011" name="J. Gen. Appl. Microbiol.">
        <title>Draft genome sequencing of the enigmatic basidiomycete Mixia osmundae.</title>
        <authorList>
            <person name="Nishida H."/>
            <person name="Nagatsuka Y."/>
            <person name="Sugiyama J."/>
        </authorList>
    </citation>
    <scope>NUCLEOTIDE SEQUENCE [LARGE SCALE GENOMIC DNA]</scope>
    <source>
        <strain evidence="5">CBS 9802 / IAM 14324 / JCM 22182 / KY 12970</strain>
    </source>
</reference>